<protein>
    <submittedName>
        <fullName evidence="1">Protein NirV</fullName>
    </submittedName>
</protein>
<comment type="caution">
    <text evidence="1">The sequence shown here is derived from an EMBL/GenBank/DDBJ whole genome shotgun (WGS) entry which is preliminary data.</text>
</comment>
<reference evidence="1 2" key="1">
    <citation type="submission" date="2016-09" db="EMBL/GenBank/DDBJ databases">
        <title>Xenorhabdus thuongxuanensis sp. nov. and Xenorhabdus eapokensis sp. nov., isolated from Steinernema species.</title>
        <authorList>
            <person name="Kaempfer P."/>
            <person name="Tobias N.J."/>
            <person name="Phan Ke L."/>
            <person name="Bode H.B."/>
            <person name="Glaeser S.P."/>
        </authorList>
    </citation>
    <scope>NUCLEOTIDE SEQUENCE [LARGE SCALE GENOMIC DNA]</scope>
    <source>
        <strain evidence="1 2">30TX1</strain>
    </source>
</reference>
<dbReference type="InterPro" id="IPR042095">
    <property type="entry name" value="SUMF_sf"/>
</dbReference>
<dbReference type="InterPro" id="IPR016187">
    <property type="entry name" value="CTDL_fold"/>
</dbReference>
<dbReference type="Gene3D" id="3.90.1580.10">
    <property type="entry name" value="paralog of FGE (formylglycine-generating enzyme)"/>
    <property type="match status" value="1"/>
</dbReference>
<dbReference type="Proteomes" id="UP000186277">
    <property type="component" value="Unassembled WGS sequence"/>
</dbReference>
<organism evidence="1 2">
    <name type="scientific">Xenorhabdus thuongxuanensis</name>
    <dbReference type="NCBI Taxonomy" id="1873484"/>
    <lineage>
        <taxon>Bacteria</taxon>
        <taxon>Pseudomonadati</taxon>
        <taxon>Pseudomonadota</taxon>
        <taxon>Gammaproteobacteria</taxon>
        <taxon>Enterobacterales</taxon>
        <taxon>Morganellaceae</taxon>
        <taxon>Xenorhabdus</taxon>
    </lineage>
</organism>
<dbReference type="SUPFAM" id="SSF56436">
    <property type="entry name" value="C-type lectin-like"/>
    <property type="match status" value="1"/>
</dbReference>
<proteinExistence type="predicted"/>
<keyword evidence="2" id="KW-1185">Reference proteome</keyword>
<dbReference type="AlphaFoldDB" id="A0A1Q5TTL7"/>
<name>A0A1Q5TTL7_9GAMM</name>
<dbReference type="RefSeq" id="WP_167366761.1">
    <property type="nucleotide sequence ID" value="NZ_CAWMWP010000049.1"/>
</dbReference>
<dbReference type="EMBL" id="MKGR01000025">
    <property type="protein sequence ID" value="OKP03561.1"/>
    <property type="molecule type" value="Genomic_DNA"/>
</dbReference>
<sequence length="57" mass="6400">MNNLIDMVLVTGSPYLRSSELSPDEQLMRIVTLSDFFIDVHLVTNVEFAVFIELGGL</sequence>
<gene>
    <name evidence="1" type="ORF">Xentx_02954</name>
</gene>
<accession>A0A1Q5TTL7</accession>
<evidence type="ECO:0000313" key="2">
    <source>
        <dbReference type="Proteomes" id="UP000186277"/>
    </source>
</evidence>
<evidence type="ECO:0000313" key="1">
    <source>
        <dbReference type="EMBL" id="OKP03561.1"/>
    </source>
</evidence>